<organism evidence="2 3">
    <name type="scientific">Bacteroides faecium</name>
    <dbReference type="NCBI Taxonomy" id="2715212"/>
    <lineage>
        <taxon>Bacteria</taxon>
        <taxon>Pseudomonadati</taxon>
        <taxon>Bacteroidota</taxon>
        <taxon>Bacteroidia</taxon>
        <taxon>Bacteroidales</taxon>
        <taxon>Bacteroidaceae</taxon>
        <taxon>Bacteroides</taxon>
    </lineage>
</organism>
<dbReference type="KEGG" id="bfc:BacF7301_01470"/>
<keyword evidence="1" id="KW-0812">Transmembrane</keyword>
<name>A0A6H0KHP9_9BACE</name>
<protein>
    <recommendedName>
        <fullName evidence="4">LITAF domain-containing protein</fullName>
    </recommendedName>
</protein>
<keyword evidence="3" id="KW-1185">Reference proteome</keyword>
<dbReference type="Proteomes" id="UP000501780">
    <property type="component" value="Chromosome"/>
</dbReference>
<proteinExistence type="predicted"/>
<evidence type="ECO:0000256" key="1">
    <source>
        <dbReference type="SAM" id="Phobius"/>
    </source>
</evidence>
<dbReference type="AlphaFoldDB" id="A0A6H0KHP9"/>
<reference evidence="2 3" key="1">
    <citation type="submission" date="2020-03" db="EMBL/GenBank/DDBJ databases">
        <title>Genomic analysis of Bacteroides faecium CBA7301.</title>
        <authorList>
            <person name="Kim J."/>
            <person name="Roh S.W."/>
        </authorList>
    </citation>
    <scope>NUCLEOTIDE SEQUENCE [LARGE SCALE GENOMIC DNA]</scope>
    <source>
        <strain evidence="2 3">CBA7301</strain>
    </source>
</reference>
<evidence type="ECO:0008006" key="4">
    <source>
        <dbReference type="Google" id="ProtNLM"/>
    </source>
</evidence>
<dbReference type="RefSeq" id="WP_167959652.1">
    <property type="nucleotide sequence ID" value="NZ_CP050831.1"/>
</dbReference>
<keyword evidence="1" id="KW-0472">Membrane</keyword>
<evidence type="ECO:0000313" key="3">
    <source>
        <dbReference type="Proteomes" id="UP000501780"/>
    </source>
</evidence>
<dbReference type="EMBL" id="CP050831">
    <property type="protein sequence ID" value="QIU92900.1"/>
    <property type="molecule type" value="Genomic_DNA"/>
</dbReference>
<gene>
    <name evidence="2" type="ORF">BacF7301_01470</name>
</gene>
<evidence type="ECO:0000313" key="2">
    <source>
        <dbReference type="EMBL" id="QIU92900.1"/>
    </source>
</evidence>
<sequence length="127" mass="13401">METNMETQEDKLYCPVCGSTQLTANKKGFGAGKAVAGAVLTGGVGLLAGFIGSGDVKITCLNCGCQCKPGQLKTSPLSEYEKQGYYNMLRIKAEEKKKAEEPMSTGGCIVLVICVLVWILIGVATCK</sequence>
<keyword evidence="1" id="KW-1133">Transmembrane helix</keyword>
<accession>A0A6H0KHP9</accession>
<feature type="transmembrane region" description="Helical" evidence="1">
    <location>
        <begin position="106"/>
        <end position="125"/>
    </location>
</feature>